<feature type="compositionally biased region" description="Basic and acidic residues" evidence="2">
    <location>
        <begin position="1258"/>
        <end position="1301"/>
    </location>
</feature>
<gene>
    <name evidence="4" type="primary">LOC113520763</name>
</gene>
<feature type="compositionally biased region" description="Pro residues" evidence="2">
    <location>
        <begin position="248"/>
        <end position="274"/>
    </location>
</feature>
<dbReference type="PANTHER" id="PTHR14429:SF22">
    <property type="entry name" value="AGAP013055-PA"/>
    <property type="match status" value="1"/>
</dbReference>
<feature type="compositionally biased region" description="Gly residues" evidence="2">
    <location>
        <begin position="212"/>
        <end position="221"/>
    </location>
</feature>
<accession>A0ABM3MPP4</accession>
<proteinExistence type="predicted"/>
<feature type="region of interest" description="Disordered" evidence="2">
    <location>
        <begin position="1393"/>
        <end position="1413"/>
    </location>
</feature>
<feature type="compositionally biased region" description="Low complexity" evidence="2">
    <location>
        <begin position="233"/>
        <end position="247"/>
    </location>
</feature>
<keyword evidence="3" id="KW-1185">Reference proteome</keyword>
<feature type="compositionally biased region" description="Pro residues" evidence="2">
    <location>
        <begin position="1323"/>
        <end position="1337"/>
    </location>
</feature>
<feature type="compositionally biased region" description="Pro residues" evidence="2">
    <location>
        <begin position="905"/>
        <end position="920"/>
    </location>
</feature>
<protein>
    <submittedName>
        <fullName evidence="4">Atrophin-1-like</fullName>
    </submittedName>
</protein>
<feature type="compositionally biased region" description="Polar residues" evidence="2">
    <location>
        <begin position="731"/>
        <end position="743"/>
    </location>
</feature>
<feature type="compositionally biased region" description="Basic residues" evidence="2">
    <location>
        <begin position="967"/>
        <end position="983"/>
    </location>
</feature>
<organism evidence="3 4">
    <name type="scientific">Galleria mellonella</name>
    <name type="common">Greater wax moth</name>
    <dbReference type="NCBI Taxonomy" id="7137"/>
    <lineage>
        <taxon>Eukaryota</taxon>
        <taxon>Metazoa</taxon>
        <taxon>Ecdysozoa</taxon>
        <taxon>Arthropoda</taxon>
        <taxon>Hexapoda</taxon>
        <taxon>Insecta</taxon>
        <taxon>Pterygota</taxon>
        <taxon>Neoptera</taxon>
        <taxon>Endopterygota</taxon>
        <taxon>Lepidoptera</taxon>
        <taxon>Glossata</taxon>
        <taxon>Ditrysia</taxon>
        <taxon>Pyraloidea</taxon>
        <taxon>Pyralidae</taxon>
        <taxon>Galleriinae</taxon>
        <taxon>Galleria</taxon>
    </lineage>
</organism>
<dbReference type="Proteomes" id="UP001652740">
    <property type="component" value="Unplaced"/>
</dbReference>
<dbReference type="InterPro" id="IPR023246">
    <property type="entry name" value="AUTS2"/>
</dbReference>
<feature type="compositionally biased region" description="Polar residues" evidence="2">
    <location>
        <begin position="462"/>
        <end position="471"/>
    </location>
</feature>
<feature type="region of interest" description="Disordered" evidence="2">
    <location>
        <begin position="104"/>
        <end position="354"/>
    </location>
</feature>
<name>A0ABM3MPP4_GALME</name>
<keyword evidence="1" id="KW-0597">Phosphoprotein</keyword>
<feature type="region of interest" description="Disordered" evidence="2">
    <location>
        <begin position="366"/>
        <end position="484"/>
    </location>
</feature>
<feature type="compositionally biased region" description="Low complexity" evidence="2">
    <location>
        <begin position="990"/>
        <end position="1012"/>
    </location>
</feature>
<feature type="compositionally biased region" description="Basic and acidic residues" evidence="2">
    <location>
        <begin position="1313"/>
        <end position="1322"/>
    </location>
</feature>
<feature type="region of interest" description="Disordered" evidence="2">
    <location>
        <begin position="1249"/>
        <end position="1337"/>
    </location>
</feature>
<feature type="compositionally biased region" description="Pro residues" evidence="2">
    <location>
        <begin position="332"/>
        <end position="344"/>
    </location>
</feature>
<evidence type="ECO:0000256" key="2">
    <source>
        <dbReference type="SAM" id="MobiDB-lite"/>
    </source>
</evidence>
<sequence>MCQVAGVRSRYRLEYGADIRYSVTVGRMFVGRSRDIDVYENSVVHELGEGVAPRTAMAGNRSPTRDESPTDVYKHFDYAAVKCASSPRTNALSTKPRLPLAALATDTPRNHPPNNVNSHGITLLQDAGTSDDSGRASERLTGSSVAPRDPDSSRDRLSDASSRCSSGKGYICDSEGDDDKASPENSRNASPRYRDASMEDASEAGSLFRVTGAGGGGGGGKNELVARGGSGGALALSRAPVGGSASPAPAPLPQPAPSPAPAALPPPALPPPPFRADTPHRPNGAHIPTLDGHAATQIPARPVGAAGPDTPERPASNNKLQPGARAAADSPTPAPPAPPAPSPLFPSHTAYQSHAAAALPDYRHTNHETRTEQPEQPPAPLDLHAHHTPRPPPIVPTTTQASLPSLPIRVPHSQPHPVMPGHDVRNVPVSASAHPSVPISFPNRVNGVPPSIAPHSTPPSNPSCLPNQTITGRPVSPATPISRPYPVTTIGSSHVNSSVNSSIHNHSIPYQSQSSLPKHSVQPVYTNRPPHLAPFSVSNHIPPTHIQPSSSNQPTATHMSHPVNSHSIMNHSNHLPMNNSTPLITSTPNHIGPPLSLSSTTSTISSYTASLKHPGLSLPPHPIALAPPTSIHASINHVDASPTTSVAPTVIPPVTSSNSHPLALPVVDSRQPPVSSSDLPARTESPAISSTTTSNGFPPPAGYSSAAYPLYAPYATTLQHSPYLPPAAASPRNSTDTRTSLSASPLVAPKTPKGVRPHTPGSTGAAGAAPLSHAPISYSPRGHSPNRERESFSSNISSLSRSTPASAASAPVSAPPLAPSLVPPLAAPLATPLATPLGAPLGAPLVGVGAALAAPTPTPAAPTPTHLTHSLAPVPTVPSISSSAKPPAHWGVTRPTGAERSGFAPAPPLFGAPLPPPNPNPFSAESLFQTSPSADLLRRELDNRFLAAAGAVGTMGVGGVGAVRTEMHHHQHQHTHVHQHTPHAPHPPHAQHAQHPQHAQHTQHPPHPHQLLVPHAPLYKDVSKMNSLYRSGLGLGYGYGSSLLHPAAPYVPPTPLTTYAPKPVVSAASDPATKPQPRPTVAKTGKWNAMHVRIAWEIYNHQQKEKTGGGSVLPGGDKDKLRPFPAPAPPPPTAYRSPYELPPAPYLPHHAPLGTIRLEPSRHPALASPLPPLSPLAPPTHGGLRVSGVSPFARYGAGAFPGAPAAFGLSPYGRDLALSSSLHGVHHAPPLGALHDAWRGVRPPPAVAVSASTSVAAEVRREHEERERARREREERERRDREERERRKAREQRERELERTRTRSPLRNGAPEGMKDERKEPPRPPPPSLATYPPPPPWDPYRAFDTLHHMRFAPLLEATIRAEEDRAKMLSAYAHHQQLKSSPLLHRALPPHAPLPPLGAHPPLAPLAPLAPPLAPLAPLAPLDLLKKEEPR</sequence>
<feature type="region of interest" description="Disordered" evidence="2">
    <location>
        <begin position="967"/>
        <end position="1012"/>
    </location>
</feature>
<evidence type="ECO:0000313" key="4">
    <source>
        <dbReference type="RefSeq" id="XP_052753343.1"/>
    </source>
</evidence>
<feature type="region of interest" description="Disordered" evidence="2">
    <location>
        <begin position="723"/>
        <end position="815"/>
    </location>
</feature>
<evidence type="ECO:0000256" key="1">
    <source>
        <dbReference type="ARBA" id="ARBA00022553"/>
    </source>
</evidence>
<feature type="compositionally biased region" description="Basic and acidic residues" evidence="2">
    <location>
        <begin position="148"/>
        <end position="158"/>
    </location>
</feature>
<feature type="region of interest" description="Disordered" evidence="2">
    <location>
        <begin position="1103"/>
        <end position="1129"/>
    </location>
</feature>
<dbReference type="GeneID" id="113520763"/>
<feature type="compositionally biased region" description="Low complexity" evidence="2">
    <location>
        <begin position="792"/>
        <end position="812"/>
    </location>
</feature>
<feature type="compositionally biased region" description="Polar residues" evidence="2">
    <location>
        <begin position="686"/>
        <end position="696"/>
    </location>
</feature>
<evidence type="ECO:0000313" key="3">
    <source>
        <dbReference type="Proteomes" id="UP001652740"/>
    </source>
</evidence>
<feature type="region of interest" description="Disordered" evidence="2">
    <location>
        <begin position="901"/>
        <end position="927"/>
    </location>
</feature>
<feature type="region of interest" description="Disordered" evidence="2">
    <location>
        <begin position="649"/>
        <end position="700"/>
    </location>
</feature>
<dbReference type="PANTHER" id="PTHR14429">
    <property type="entry name" value="FIBROSIN FAMILY MEMBER"/>
    <property type="match status" value="1"/>
</dbReference>
<reference evidence="4" key="1">
    <citation type="submission" date="2025-08" db="UniProtKB">
        <authorList>
            <consortium name="RefSeq"/>
        </authorList>
    </citation>
    <scope>IDENTIFICATION</scope>
    <source>
        <tissue evidence="4">Whole larvae</tissue>
    </source>
</reference>
<dbReference type="RefSeq" id="XP_052753343.1">
    <property type="nucleotide sequence ID" value="XM_052897383.1"/>
</dbReference>
<feature type="region of interest" description="Disordered" evidence="2">
    <location>
        <begin position="875"/>
        <end position="894"/>
    </location>
</feature>